<organism evidence="4 5">
    <name type="scientific">Christiangramia fulva</name>
    <dbReference type="NCBI Taxonomy" id="2126553"/>
    <lineage>
        <taxon>Bacteria</taxon>
        <taxon>Pseudomonadati</taxon>
        <taxon>Bacteroidota</taxon>
        <taxon>Flavobacteriia</taxon>
        <taxon>Flavobacteriales</taxon>
        <taxon>Flavobacteriaceae</taxon>
        <taxon>Christiangramia</taxon>
    </lineage>
</organism>
<keyword evidence="3" id="KW-0732">Signal</keyword>
<dbReference type="EMBL" id="CP028136">
    <property type="protein sequence ID" value="AVR44800.1"/>
    <property type="molecule type" value="Genomic_DNA"/>
</dbReference>
<feature type="coiled-coil region" evidence="2">
    <location>
        <begin position="98"/>
        <end position="157"/>
    </location>
</feature>
<dbReference type="AlphaFoldDB" id="A0A2R3Z3E8"/>
<dbReference type="PANTHER" id="PTHR30203">
    <property type="entry name" value="OUTER MEMBRANE CATION EFFLUX PROTEIN"/>
    <property type="match status" value="1"/>
</dbReference>
<evidence type="ECO:0000256" key="3">
    <source>
        <dbReference type="SAM" id="SignalP"/>
    </source>
</evidence>
<evidence type="ECO:0000313" key="4">
    <source>
        <dbReference type="EMBL" id="AVR44800.1"/>
    </source>
</evidence>
<dbReference type="InterPro" id="IPR003423">
    <property type="entry name" value="OMP_efflux"/>
</dbReference>
<dbReference type="PANTHER" id="PTHR30203:SF24">
    <property type="entry name" value="BLR4935 PROTEIN"/>
    <property type="match status" value="1"/>
</dbReference>
<dbReference type="GO" id="GO:0015562">
    <property type="term" value="F:efflux transmembrane transporter activity"/>
    <property type="evidence" value="ECO:0007669"/>
    <property type="project" value="InterPro"/>
</dbReference>
<evidence type="ECO:0000256" key="1">
    <source>
        <dbReference type="ARBA" id="ARBA00007613"/>
    </source>
</evidence>
<gene>
    <name evidence="4" type="ORF">C7S20_05690</name>
</gene>
<dbReference type="SUPFAM" id="SSF56954">
    <property type="entry name" value="Outer membrane efflux proteins (OEP)"/>
    <property type="match status" value="1"/>
</dbReference>
<dbReference type="OrthoDB" id="712316at2"/>
<dbReference type="Pfam" id="PF02321">
    <property type="entry name" value="OEP"/>
    <property type="match status" value="1"/>
</dbReference>
<feature type="chain" id="PRO_5015362866" evidence="3">
    <location>
        <begin position="21"/>
        <end position="394"/>
    </location>
</feature>
<comment type="similarity">
    <text evidence="1">Belongs to the outer membrane factor (OMF) (TC 1.B.17) family.</text>
</comment>
<feature type="signal peptide" evidence="3">
    <location>
        <begin position="1"/>
        <end position="20"/>
    </location>
</feature>
<proteinExistence type="inferred from homology"/>
<sequence>MYKYVVSVCFGCLFSFGLSAQDMGVDQVLEQISKNNRQIKAYQSFMSSRNLANKSENNLQDPQVSAFYLPFGEHETDDYYEYQVSQRFEFPTVYGARSKRIEKQEALLELEYESLRQEVLLNAKKQLLELQVLQKRKDLEQKRVEQAKEVYDQIQRLFDAEQIGILELNKAKVAWIQKQFEIEQIEVRIESLLRDLQKLNGGEAIEVGQLQISEETQLLSQDAIWQEKLAEDPEVKALQAQTELAEQQVKLEKNKVLPDLSLGYNYQGVSSSNYSGFLGGISIPLWNSNNKVKAAQARYEYEQSNSDFVQAELYTTFLEKYQRYQLLNEKFLEYRETFQDLNSEELLFKAYELGELSFLDYYREVEFYRQAYNRMLEMEKELLQLKAELLKHQL</sequence>
<evidence type="ECO:0000313" key="5">
    <source>
        <dbReference type="Proteomes" id="UP000241507"/>
    </source>
</evidence>
<reference evidence="5" key="1">
    <citation type="submission" date="2018-03" db="EMBL/GenBank/DDBJ databases">
        <title>Gramella fulva sp. nov., isolated from a dry surface of tidal flat.</title>
        <authorList>
            <person name="Hwang S.H."/>
            <person name="Hwang W.M."/>
            <person name="Kang K."/>
            <person name="Ahn T.-Y."/>
        </authorList>
    </citation>
    <scope>NUCLEOTIDE SEQUENCE [LARGE SCALE GENOMIC DNA]</scope>
    <source>
        <strain evidence="5">SH35</strain>
    </source>
</reference>
<accession>A0A2R3Z3E8</accession>
<protein>
    <submittedName>
        <fullName evidence="4">TolC family protein</fullName>
    </submittedName>
</protein>
<name>A0A2R3Z3E8_9FLAO</name>
<dbReference type="InterPro" id="IPR010131">
    <property type="entry name" value="MdtP/NodT-like"/>
</dbReference>
<dbReference type="Gene3D" id="1.20.1600.10">
    <property type="entry name" value="Outer membrane efflux proteins (OEP)"/>
    <property type="match status" value="1"/>
</dbReference>
<keyword evidence="2" id="KW-0175">Coiled coil</keyword>
<keyword evidence="5" id="KW-1185">Reference proteome</keyword>
<dbReference type="KEGG" id="grs:C7S20_05690"/>
<dbReference type="RefSeq" id="WP_107011578.1">
    <property type="nucleotide sequence ID" value="NZ_CP028136.1"/>
</dbReference>
<dbReference type="Proteomes" id="UP000241507">
    <property type="component" value="Chromosome"/>
</dbReference>
<evidence type="ECO:0000256" key="2">
    <source>
        <dbReference type="SAM" id="Coils"/>
    </source>
</evidence>